<dbReference type="GO" id="GO:0005886">
    <property type="term" value="C:plasma membrane"/>
    <property type="evidence" value="ECO:0007669"/>
    <property type="project" value="TreeGrafter"/>
</dbReference>
<feature type="domain" description="PAC" evidence="5">
    <location>
        <begin position="285"/>
        <end position="335"/>
    </location>
</feature>
<dbReference type="GO" id="GO:1902201">
    <property type="term" value="P:negative regulation of bacterial-type flagellum-dependent cell motility"/>
    <property type="evidence" value="ECO:0007669"/>
    <property type="project" value="TreeGrafter"/>
</dbReference>
<feature type="transmembrane region" description="Helical" evidence="4">
    <location>
        <begin position="153"/>
        <end position="171"/>
    </location>
</feature>
<dbReference type="EC" id="2.7.7.65" evidence="2"/>
<keyword evidence="4" id="KW-0812">Transmembrane</keyword>
<dbReference type="CDD" id="cd00130">
    <property type="entry name" value="PAS"/>
    <property type="match status" value="1"/>
</dbReference>
<dbReference type="Pfam" id="PF13188">
    <property type="entry name" value="PAS_8"/>
    <property type="match status" value="1"/>
</dbReference>
<reference evidence="7 8" key="1">
    <citation type="submission" date="2016-09" db="EMBL/GenBank/DDBJ databases">
        <title>Acidihalobacter prosperus V6 (DSM14174).</title>
        <authorList>
            <person name="Khaleque H.N."/>
            <person name="Ramsay J.P."/>
            <person name="Murphy R.J.T."/>
            <person name="Kaksonen A.H."/>
            <person name="Boxall N.J."/>
            <person name="Watkin E.L.J."/>
        </authorList>
    </citation>
    <scope>NUCLEOTIDE SEQUENCE [LARGE SCALE GENOMIC DNA]</scope>
    <source>
        <strain evidence="7 8">V6</strain>
    </source>
</reference>
<feature type="domain" description="GGDEF" evidence="6">
    <location>
        <begin position="367"/>
        <end position="500"/>
    </location>
</feature>
<dbReference type="Gene3D" id="3.30.70.270">
    <property type="match status" value="1"/>
</dbReference>
<dbReference type="FunFam" id="3.30.70.270:FF:000001">
    <property type="entry name" value="Diguanylate cyclase domain protein"/>
    <property type="match status" value="1"/>
</dbReference>
<dbReference type="EMBL" id="CP017448">
    <property type="protein sequence ID" value="AOV16290.1"/>
    <property type="molecule type" value="Genomic_DNA"/>
</dbReference>
<keyword evidence="8" id="KW-1185">Reference proteome</keyword>
<protein>
    <recommendedName>
        <fullName evidence="2">diguanylate cyclase</fullName>
        <ecNumber evidence="2">2.7.7.65</ecNumber>
    </recommendedName>
</protein>
<evidence type="ECO:0000313" key="8">
    <source>
        <dbReference type="Proteomes" id="UP000095342"/>
    </source>
</evidence>
<dbReference type="InterPro" id="IPR029787">
    <property type="entry name" value="Nucleotide_cyclase"/>
</dbReference>
<dbReference type="InterPro" id="IPR000700">
    <property type="entry name" value="PAS-assoc_C"/>
</dbReference>
<evidence type="ECO:0000259" key="5">
    <source>
        <dbReference type="PROSITE" id="PS50113"/>
    </source>
</evidence>
<proteinExistence type="predicted"/>
<feature type="transmembrane region" description="Helical" evidence="4">
    <location>
        <begin position="49"/>
        <end position="66"/>
    </location>
</feature>
<dbReference type="Proteomes" id="UP000095342">
    <property type="component" value="Chromosome"/>
</dbReference>
<feature type="transmembrane region" description="Helical" evidence="4">
    <location>
        <begin position="78"/>
        <end position="98"/>
    </location>
</feature>
<evidence type="ECO:0000256" key="2">
    <source>
        <dbReference type="ARBA" id="ARBA00012528"/>
    </source>
</evidence>
<dbReference type="GO" id="GO:0043709">
    <property type="term" value="P:cell adhesion involved in single-species biofilm formation"/>
    <property type="evidence" value="ECO:0007669"/>
    <property type="project" value="TreeGrafter"/>
</dbReference>
<evidence type="ECO:0000256" key="1">
    <source>
        <dbReference type="ARBA" id="ARBA00001946"/>
    </source>
</evidence>
<evidence type="ECO:0000259" key="6">
    <source>
        <dbReference type="PROSITE" id="PS50887"/>
    </source>
</evidence>
<feature type="transmembrane region" description="Helical" evidence="4">
    <location>
        <begin position="12"/>
        <end position="29"/>
    </location>
</feature>
<dbReference type="PANTHER" id="PTHR45138:SF9">
    <property type="entry name" value="DIGUANYLATE CYCLASE DGCM-RELATED"/>
    <property type="match status" value="1"/>
</dbReference>
<dbReference type="PROSITE" id="PS50113">
    <property type="entry name" value="PAC"/>
    <property type="match status" value="1"/>
</dbReference>
<comment type="catalytic activity">
    <reaction evidence="3">
        <text>2 GTP = 3',3'-c-di-GMP + 2 diphosphate</text>
        <dbReference type="Rhea" id="RHEA:24898"/>
        <dbReference type="ChEBI" id="CHEBI:33019"/>
        <dbReference type="ChEBI" id="CHEBI:37565"/>
        <dbReference type="ChEBI" id="CHEBI:58805"/>
        <dbReference type="EC" id="2.7.7.65"/>
    </reaction>
</comment>
<dbReference type="InterPro" id="IPR043128">
    <property type="entry name" value="Rev_trsase/Diguanyl_cyclase"/>
</dbReference>
<dbReference type="InterPro" id="IPR000014">
    <property type="entry name" value="PAS"/>
</dbReference>
<dbReference type="KEGG" id="aaeo:BJI67_03675"/>
<dbReference type="SUPFAM" id="SSF55785">
    <property type="entry name" value="PYP-like sensor domain (PAS domain)"/>
    <property type="match status" value="1"/>
</dbReference>
<evidence type="ECO:0000313" key="7">
    <source>
        <dbReference type="EMBL" id="AOV16290.1"/>
    </source>
</evidence>
<dbReference type="NCBIfam" id="TIGR00229">
    <property type="entry name" value="sensory_box"/>
    <property type="match status" value="1"/>
</dbReference>
<dbReference type="AlphaFoldDB" id="A0A1D8K5R0"/>
<dbReference type="Pfam" id="PF00990">
    <property type="entry name" value="GGDEF"/>
    <property type="match status" value="1"/>
</dbReference>
<dbReference type="SUPFAM" id="SSF55073">
    <property type="entry name" value="Nucleotide cyclase"/>
    <property type="match status" value="1"/>
</dbReference>
<dbReference type="Gene3D" id="3.30.450.20">
    <property type="entry name" value="PAS domain"/>
    <property type="match status" value="1"/>
</dbReference>
<dbReference type="GO" id="GO:0052621">
    <property type="term" value="F:diguanylate cyclase activity"/>
    <property type="evidence" value="ECO:0007669"/>
    <property type="project" value="UniProtKB-EC"/>
</dbReference>
<dbReference type="InterPro" id="IPR000160">
    <property type="entry name" value="GGDEF_dom"/>
</dbReference>
<dbReference type="PROSITE" id="PS50887">
    <property type="entry name" value="GGDEF"/>
    <property type="match status" value="1"/>
</dbReference>
<evidence type="ECO:0000256" key="4">
    <source>
        <dbReference type="SAM" id="Phobius"/>
    </source>
</evidence>
<gene>
    <name evidence="7" type="ORF">BJI67_03675</name>
</gene>
<accession>A0A1D8K5R0</accession>
<sequence length="504" mass="55749">MEAAFRRAHLGWITGRLIVGGLVGGALYWSVLFHDHVVQEVNHSHLQMLGRLAVLLAGIWLAYRAYVSNRKGSDPPLISLLIFELILAGSFLFMVSLHNANVEFHAMSMLVIVALLYMFLPSLWPIEMLLPWLFSLAFLALSGFDQADTVADRLVLVFLVLVVNALGTYFVRVINRGQRSEYLTVQALQSMNNELGQKVIDYRQVEERLRASEDNLQHLFDAAPVPLVLTRDRDGALLRINRAASALLGIESDHNLSSLFTPGFYEDLREREWIVGRLRSVGVVDGIDIHLRTIKGKPVEAILTAVRTEYDGETVYFVALVDISERKRIERELQRLASTDTLTGLHNRRSFFALAETEIKRAKRKNGPLSLLLLDVDNFKNINDRFGHSVGDAALGAIVDAVTQCLRDYDIAARIGGEEFAVLLPDVPQTGAMEVAERVREAIEHARFTTPAGPFSLTVSIGVAPVSTDAATIDRALSLADDALYVAKRAGRNRVSLAANSGAA</sequence>
<dbReference type="CDD" id="cd01949">
    <property type="entry name" value="GGDEF"/>
    <property type="match status" value="1"/>
</dbReference>
<keyword evidence="4" id="KW-0472">Membrane</keyword>
<dbReference type="NCBIfam" id="TIGR00254">
    <property type="entry name" value="GGDEF"/>
    <property type="match status" value="1"/>
</dbReference>
<evidence type="ECO:0000256" key="3">
    <source>
        <dbReference type="ARBA" id="ARBA00034247"/>
    </source>
</evidence>
<comment type="cofactor">
    <cofactor evidence="1">
        <name>Mg(2+)</name>
        <dbReference type="ChEBI" id="CHEBI:18420"/>
    </cofactor>
</comment>
<dbReference type="InterPro" id="IPR035965">
    <property type="entry name" value="PAS-like_dom_sf"/>
</dbReference>
<keyword evidence="4" id="KW-1133">Transmembrane helix</keyword>
<dbReference type="SMART" id="SM00267">
    <property type="entry name" value="GGDEF"/>
    <property type="match status" value="1"/>
</dbReference>
<dbReference type="InterPro" id="IPR050469">
    <property type="entry name" value="Diguanylate_Cyclase"/>
</dbReference>
<name>A0A1D8K5R0_9GAMM</name>
<organism evidence="7 8">
    <name type="scientific">Acidihalobacter aeolianus</name>
    <dbReference type="NCBI Taxonomy" id="2792603"/>
    <lineage>
        <taxon>Bacteria</taxon>
        <taxon>Pseudomonadati</taxon>
        <taxon>Pseudomonadota</taxon>
        <taxon>Gammaproteobacteria</taxon>
        <taxon>Chromatiales</taxon>
        <taxon>Ectothiorhodospiraceae</taxon>
        <taxon>Acidihalobacter</taxon>
    </lineage>
</organism>
<dbReference type="PANTHER" id="PTHR45138">
    <property type="entry name" value="REGULATORY COMPONENTS OF SENSORY TRANSDUCTION SYSTEM"/>
    <property type="match status" value="1"/>
</dbReference>